<dbReference type="InterPro" id="IPR051052">
    <property type="entry name" value="Diverse_substrate_MTase"/>
</dbReference>
<dbReference type="Gene3D" id="3.40.50.150">
    <property type="entry name" value="Vaccinia Virus protein VP39"/>
    <property type="match status" value="1"/>
</dbReference>
<organism evidence="6 7">
    <name type="scientific">Rhizoctonia solani</name>
    <dbReference type="NCBI Taxonomy" id="456999"/>
    <lineage>
        <taxon>Eukaryota</taxon>
        <taxon>Fungi</taxon>
        <taxon>Dikarya</taxon>
        <taxon>Basidiomycota</taxon>
        <taxon>Agaricomycotina</taxon>
        <taxon>Agaricomycetes</taxon>
        <taxon>Cantharellales</taxon>
        <taxon>Ceratobasidiaceae</taxon>
        <taxon>Rhizoctonia</taxon>
    </lineage>
</organism>
<feature type="compositionally biased region" description="Basic residues" evidence="4">
    <location>
        <begin position="363"/>
        <end position="375"/>
    </location>
</feature>
<evidence type="ECO:0000313" key="7">
    <source>
        <dbReference type="Proteomes" id="UP000663888"/>
    </source>
</evidence>
<dbReference type="GO" id="GO:0008757">
    <property type="term" value="F:S-adenosylmethionine-dependent methyltransferase activity"/>
    <property type="evidence" value="ECO:0007669"/>
    <property type="project" value="InterPro"/>
</dbReference>
<dbReference type="GO" id="GO:0032259">
    <property type="term" value="P:methylation"/>
    <property type="evidence" value="ECO:0007669"/>
    <property type="project" value="UniProtKB-KW"/>
</dbReference>
<evidence type="ECO:0000313" key="6">
    <source>
        <dbReference type="EMBL" id="CAE6459656.1"/>
    </source>
</evidence>
<feature type="compositionally biased region" description="Basic and acidic residues" evidence="4">
    <location>
        <begin position="383"/>
        <end position="397"/>
    </location>
</feature>
<dbReference type="PANTHER" id="PTHR44942:SF4">
    <property type="entry name" value="METHYLTRANSFERASE TYPE 11 DOMAIN-CONTAINING PROTEIN"/>
    <property type="match status" value="1"/>
</dbReference>
<keyword evidence="3" id="KW-0808">Transferase</keyword>
<sequence length="729" mass="79209">MPASRIFGIIPRPSSSAIRSRTSLGIKPGHSTTRSLTSLRRIQSPLSHNTSNLSNSKMIHDIAKLGFASGTNDHYDKARPSYPNEAIAALYSSIRKADGPLKIAELGSGTGLFTRALLNHPTFGQAVGELRAIEPSEGMRETFNKQTKDSRVTCLAGDFLQTGVEDGWADLVVVAQAFHWCPDYDKAAAEFARILKPKGVAAFIWNLEDRERSPWVAKIRDLIEPYEQGSPQFRLGLWKAVFDTPSYKSNFQEPETKTWDYTIPTTVQGVHDRAFSKSYIAVLQPPESDKVHQGIDKIMEGAEKDWIDEKEGVFKYNYETFLVIMPEPAQPAPKQSQPKSEAKGSDGSKQTPAPPAGGGAKPNKTKKSNNRRSNKPKGPAPTQKKDDGDSEPEDRAVRRTAGTPSGSEDEAEEEKEVKSPKSPAAAESPKSPKSPKSPTAAKSPKGPRPQAAKSPEAKPVGAKPTQAKAAKGKSAKGKGAKGKPVEGEPTEEAKPAGEAVPVDGEKPVDEAKPVAEANPTEGAVAEDEKPDETAPEGEKKGKKHGPGYVNKDRHKTGGERDKMTTEALAERMEQMRIRNEEIKRKREQADADAEEFERSMAAERQAEKEHREAVAARKKEQQKVQASVDEERKKNAQRKMEKLQGREWDAEKEEADWNHPEKPFRGRGGFDGRGRGGGGGRGRGGRGRGGGFNGGGSGRQGAPSPESRKPADLNDKAQFPDLPAAAAKE</sequence>
<dbReference type="InterPro" id="IPR029063">
    <property type="entry name" value="SAM-dependent_MTases_sf"/>
</dbReference>
<dbReference type="SUPFAM" id="SSF53335">
    <property type="entry name" value="S-adenosyl-L-methionine-dependent methyltransferases"/>
    <property type="match status" value="1"/>
</dbReference>
<dbReference type="Proteomes" id="UP000663888">
    <property type="component" value="Unassembled WGS sequence"/>
</dbReference>
<feature type="compositionally biased region" description="Low complexity" evidence="4">
    <location>
        <begin position="420"/>
        <end position="444"/>
    </location>
</feature>
<reference evidence="6" key="1">
    <citation type="submission" date="2021-01" db="EMBL/GenBank/DDBJ databases">
        <authorList>
            <person name="Kaushik A."/>
        </authorList>
    </citation>
    <scope>NUCLEOTIDE SEQUENCE</scope>
    <source>
        <strain evidence="6">AG4-R118</strain>
    </source>
</reference>
<feature type="compositionally biased region" description="Basic residues" evidence="4">
    <location>
        <begin position="470"/>
        <end position="481"/>
    </location>
</feature>
<protein>
    <recommendedName>
        <fullName evidence="5">Methyltransferase type 11 domain-containing protein</fullName>
    </recommendedName>
</protein>
<evidence type="ECO:0000256" key="3">
    <source>
        <dbReference type="ARBA" id="ARBA00022679"/>
    </source>
</evidence>
<dbReference type="CDD" id="cd02440">
    <property type="entry name" value="AdoMet_MTases"/>
    <property type="match status" value="1"/>
</dbReference>
<evidence type="ECO:0000259" key="5">
    <source>
        <dbReference type="Pfam" id="PF08241"/>
    </source>
</evidence>
<feature type="compositionally biased region" description="Basic and acidic residues" evidence="4">
    <location>
        <begin position="706"/>
        <end position="715"/>
    </location>
</feature>
<evidence type="ECO:0000256" key="2">
    <source>
        <dbReference type="ARBA" id="ARBA00022603"/>
    </source>
</evidence>
<feature type="compositionally biased region" description="Basic and acidic residues" evidence="4">
    <location>
        <begin position="483"/>
        <end position="495"/>
    </location>
</feature>
<feature type="domain" description="Methyltransferase type 11" evidence="5">
    <location>
        <begin position="105"/>
        <end position="203"/>
    </location>
</feature>
<name>A0A8H3GPZ8_9AGAM</name>
<comment type="similarity">
    <text evidence="1">Belongs to the methyltransferase superfamily.</text>
</comment>
<feature type="region of interest" description="Disordered" evidence="4">
    <location>
        <begin position="577"/>
        <end position="729"/>
    </location>
</feature>
<evidence type="ECO:0000256" key="1">
    <source>
        <dbReference type="ARBA" id="ARBA00008361"/>
    </source>
</evidence>
<dbReference type="AlphaFoldDB" id="A0A8H3GPZ8"/>
<dbReference type="InterPro" id="IPR013216">
    <property type="entry name" value="Methyltransf_11"/>
</dbReference>
<evidence type="ECO:0000256" key="4">
    <source>
        <dbReference type="SAM" id="MobiDB-lite"/>
    </source>
</evidence>
<feature type="region of interest" description="Disordered" evidence="4">
    <location>
        <begin position="329"/>
        <end position="562"/>
    </location>
</feature>
<dbReference type="EMBL" id="CAJMWX010001051">
    <property type="protein sequence ID" value="CAE6459656.1"/>
    <property type="molecule type" value="Genomic_DNA"/>
</dbReference>
<feature type="compositionally biased region" description="Basic and acidic residues" evidence="4">
    <location>
        <begin position="503"/>
        <end position="513"/>
    </location>
</feature>
<feature type="compositionally biased region" description="Gly residues" evidence="4">
    <location>
        <begin position="675"/>
        <end position="699"/>
    </location>
</feature>
<feature type="compositionally biased region" description="Acidic residues" evidence="4">
    <location>
        <begin position="524"/>
        <end position="535"/>
    </location>
</feature>
<proteinExistence type="inferred from homology"/>
<feature type="compositionally biased region" description="Basic and acidic residues" evidence="4">
    <location>
        <begin position="577"/>
        <end position="589"/>
    </location>
</feature>
<feature type="compositionally biased region" description="Basic and acidic residues" evidence="4">
    <location>
        <begin position="596"/>
        <end position="622"/>
    </location>
</feature>
<comment type="caution">
    <text evidence="6">The sequence shown here is derived from an EMBL/GenBank/DDBJ whole genome shotgun (WGS) entry which is preliminary data.</text>
</comment>
<accession>A0A8H3GPZ8</accession>
<keyword evidence="2" id="KW-0489">Methyltransferase</keyword>
<gene>
    <name evidence="6" type="ORF">RDB_LOCUS86766</name>
</gene>
<dbReference type="Pfam" id="PF08241">
    <property type="entry name" value="Methyltransf_11"/>
    <property type="match status" value="1"/>
</dbReference>
<feature type="compositionally biased region" description="Basic and acidic residues" evidence="4">
    <location>
        <begin position="629"/>
        <end position="674"/>
    </location>
</feature>
<dbReference type="PANTHER" id="PTHR44942">
    <property type="entry name" value="METHYLTRANSF_11 DOMAIN-CONTAINING PROTEIN"/>
    <property type="match status" value="1"/>
</dbReference>